<organism evidence="2 3">
    <name type="scientific">Vibrio crassostreae</name>
    <dbReference type="NCBI Taxonomy" id="246167"/>
    <lineage>
        <taxon>Bacteria</taxon>
        <taxon>Pseudomonadati</taxon>
        <taxon>Pseudomonadota</taxon>
        <taxon>Gammaproteobacteria</taxon>
        <taxon>Vibrionales</taxon>
        <taxon>Vibrionaceae</taxon>
        <taxon>Vibrio</taxon>
    </lineage>
</organism>
<proteinExistence type="predicted"/>
<dbReference type="Proteomes" id="UP000049495">
    <property type="component" value="Unassembled WGS sequence"/>
</dbReference>
<protein>
    <recommendedName>
        <fullName evidence="1">DUF5675 domain-containing protein</fullName>
    </recommendedName>
</protein>
<dbReference type="Pfam" id="PF18925">
    <property type="entry name" value="DUF5675"/>
    <property type="match status" value="1"/>
</dbReference>
<dbReference type="AlphaFoldDB" id="A0A822MPW1"/>
<name>A0A822MPW1_9VIBR</name>
<dbReference type="InterPro" id="IPR043732">
    <property type="entry name" value="DUF5675"/>
</dbReference>
<accession>A0A822MPW1</accession>
<evidence type="ECO:0000259" key="1">
    <source>
        <dbReference type="Pfam" id="PF18925"/>
    </source>
</evidence>
<dbReference type="RefSeq" id="WP_048667308.1">
    <property type="nucleotide sequence ID" value="NZ_CAWMAS010000050.1"/>
</dbReference>
<dbReference type="EMBL" id="CCJV01000051">
    <property type="protein sequence ID" value="CDT09111.1"/>
    <property type="molecule type" value="Genomic_DNA"/>
</dbReference>
<comment type="caution">
    <text evidence="2">The sequence shown here is derived from an EMBL/GenBank/DDBJ whole genome shotgun (WGS) entry which is preliminary data.</text>
</comment>
<evidence type="ECO:0000313" key="2">
    <source>
        <dbReference type="EMBL" id="CDT09111.1"/>
    </source>
</evidence>
<evidence type="ECO:0000313" key="3">
    <source>
        <dbReference type="Proteomes" id="UP000049495"/>
    </source>
</evidence>
<sequence length="137" mass="15067">MKLLLRTKSIKGIGTFGELTLNGELFLCTVEKEWANNKPYVSCIPAGDYDLIPHKSPKFGDCYALVNPRVGVAVYGPSERTHCLIHIANFPHEVVGCIGVGESFHTGQWGVANSTKAMAKLMKLLNGERAKLTIERH</sequence>
<gene>
    <name evidence="2" type="ORF">VCR5J5_1440081</name>
</gene>
<feature type="domain" description="DUF5675" evidence="1">
    <location>
        <begin position="4"/>
        <end position="126"/>
    </location>
</feature>
<reference evidence="3" key="1">
    <citation type="submission" date="2014-06" db="EMBL/GenBank/DDBJ databases">
        <authorList>
            <person name="Le Roux Frederique"/>
        </authorList>
    </citation>
    <scope>NUCLEOTIDE SEQUENCE [LARGE SCALE GENOMIC DNA]</scope>
    <source>
        <strain evidence="3">J5-5</strain>
    </source>
</reference>